<sequence>MLKMFKTLYQIFRMIREFVLSLFFVVFVMICFVFTSLFTSSNHTPPIKSGFLTLRLNGYLADNPEEYGDLYRLLNSELNHQQEPQKYSTFDIALAIEQAANDSRIEGIVLDLGKLQDADYPALTYLGNKLKNFRKENKPIVAVGVLYSQAQYYLASFADKIYLNQAGAVDIHGLSYTPLYFKSLFDKIEAKPEIFRVGTYKSAVEPLIRDNMSPEAKGNASLWLSAMWSQVSETISENRQIAKEAVLPDLPILLKRYQEVSGNDAQYALKQGLVNQLFSGEEALKRQLRDDFKLPEKHEPNFIELEDYLTEVPDRFEETHENKIAVVTVEGEITMGESTEETSGSETIVKTLQRVKEDKYVKGLILRINSPGGSAVASELIRQAVNEVQASGKPVVASMGGMAASGGYWIAATSDKIVADANTLTGSIGIFGVMFNFEQTAKNLGIREDGIATSKLANISGLKPLSEEQRRLIQLNIENGYQQFLRLVSQGRGMTEEDVDYIAQGQVWIGKDAYQSGLVDELGDFDFAVNLLHQMIMSRNEENAPKKVQWFTAEDNSFFGELSRNMKQNAQYQLASLFDLPVAKQAKQATDVMKKFNDPKNSYLYCLACAKVR</sequence>
<dbReference type="NCBIfam" id="TIGR00705">
    <property type="entry name" value="SppA_67K"/>
    <property type="match status" value="1"/>
</dbReference>
<organism evidence="10 11">
    <name type="scientific">Haemophilus sputorum</name>
    <dbReference type="NCBI Taxonomy" id="1078480"/>
    <lineage>
        <taxon>Bacteria</taxon>
        <taxon>Pseudomonadati</taxon>
        <taxon>Pseudomonadota</taxon>
        <taxon>Gammaproteobacteria</taxon>
        <taxon>Pasteurellales</taxon>
        <taxon>Pasteurellaceae</taxon>
        <taxon>Haemophilus</taxon>
    </lineage>
</organism>
<evidence type="ECO:0000256" key="5">
    <source>
        <dbReference type="ARBA" id="ARBA00022825"/>
    </source>
</evidence>
<dbReference type="InterPro" id="IPR047272">
    <property type="entry name" value="S49_SppA_C"/>
</dbReference>
<evidence type="ECO:0000313" key="11">
    <source>
        <dbReference type="Proteomes" id="UP000253872"/>
    </source>
</evidence>
<protein>
    <submittedName>
        <fullName evidence="10">Signal peptide peptidase SppA</fullName>
    </submittedName>
</protein>
<comment type="caution">
    <text evidence="10">The sequence shown here is derived from an EMBL/GenBank/DDBJ whole genome shotgun (WGS) entry which is preliminary data.</text>
</comment>
<dbReference type="SUPFAM" id="SSF52096">
    <property type="entry name" value="ClpP/crotonase"/>
    <property type="match status" value="2"/>
</dbReference>
<feature type="transmembrane region" description="Helical" evidence="8">
    <location>
        <begin position="20"/>
        <end position="39"/>
    </location>
</feature>
<evidence type="ECO:0000256" key="3">
    <source>
        <dbReference type="ARBA" id="ARBA00022670"/>
    </source>
</evidence>
<proteinExistence type="inferred from homology"/>
<keyword evidence="8" id="KW-0812">Transmembrane</keyword>
<dbReference type="CDD" id="cd07023">
    <property type="entry name" value="S49_Sppa_N_C"/>
    <property type="match status" value="1"/>
</dbReference>
<evidence type="ECO:0000259" key="9">
    <source>
        <dbReference type="Pfam" id="PF01343"/>
    </source>
</evidence>
<keyword evidence="4" id="KW-0378">Hydrolase</keyword>
<dbReference type="PANTHER" id="PTHR33209:SF1">
    <property type="entry name" value="PEPTIDASE S49 DOMAIN-CONTAINING PROTEIN"/>
    <property type="match status" value="1"/>
</dbReference>
<keyword evidence="5" id="KW-0720">Serine protease</keyword>
<accession>A0A369YG32</accession>
<dbReference type="InterPro" id="IPR004634">
    <property type="entry name" value="Pept_S49_pIV"/>
</dbReference>
<evidence type="ECO:0000256" key="8">
    <source>
        <dbReference type="SAM" id="Phobius"/>
    </source>
</evidence>
<dbReference type="InterPro" id="IPR002142">
    <property type="entry name" value="Peptidase_S49"/>
</dbReference>
<dbReference type="GO" id="GO:0008236">
    <property type="term" value="F:serine-type peptidase activity"/>
    <property type="evidence" value="ECO:0007669"/>
    <property type="project" value="UniProtKB-KW"/>
</dbReference>
<dbReference type="InterPro" id="IPR004635">
    <property type="entry name" value="Pept_S49_SppA"/>
</dbReference>
<feature type="active site" description="Nucleophile" evidence="7">
    <location>
        <position position="405"/>
    </location>
</feature>
<dbReference type="AlphaFoldDB" id="A0A369YG32"/>
<dbReference type="RefSeq" id="WP_111401429.1">
    <property type="nucleotide sequence ID" value="NZ_QEPN01000001.1"/>
</dbReference>
<dbReference type="STRING" id="1035839.GCA_000238795_00227"/>
<comment type="similarity">
    <text evidence="2">Belongs to the peptidase S49 family.</text>
</comment>
<evidence type="ECO:0000256" key="2">
    <source>
        <dbReference type="ARBA" id="ARBA00008683"/>
    </source>
</evidence>
<feature type="domain" description="Peptidase S49" evidence="9">
    <location>
        <begin position="389"/>
        <end position="534"/>
    </location>
</feature>
<keyword evidence="8" id="KW-1133">Transmembrane helix</keyword>
<keyword evidence="6 8" id="KW-0472">Membrane</keyword>
<evidence type="ECO:0000256" key="4">
    <source>
        <dbReference type="ARBA" id="ARBA00022801"/>
    </source>
</evidence>
<dbReference type="NCBIfam" id="TIGR00706">
    <property type="entry name" value="SppA_dom"/>
    <property type="match status" value="1"/>
</dbReference>
<keyword evidence="3" id="KW-0645">Protease</keyword>
<dbReference type="PIRSF" id="PIRSF001217">
    <property type="entry name" value="Protease_4_SppA"/>
    <property type="match status" value="1"/>
</dbReference>
<dbReference type="Gene3D" id="3.90.226.10">
    <property type="entry name" value="2-enoyl-CoA Hydratase, Chain A, domain 1"/>
    <property type="match status" value="3"/>
</dbReference>
<dbReference type="InterPro" id="IPR047217">
    <property type="entry name" value="S49_SppA_67K_type_N"/>
</dbReference>
<dbReference type="EMBL" id="QEPN01000001">
    <property type="protein sequence ID" value="RDE73722.1"/>
    <property type="molecule type" value="Genomic_DNA"/>
</dbReference>
<evidence type="ECO:0000313" key="10">
    <source>
        <dbReference type="EMBL" id="RDE73722.1"/>
    </source>
</evidence>
<dbReference type="InterPro" id="IPR029045">
    <property type="entry name" value="ClpP/crotonase-like_dom_sf"/>
</dbReference>
<evidence type="ECO:0000256" key="1">
    <source>
        <dbReference type="ARBA" id="ARBA00004370"/>
    </source>
</evidence>
<dbReference type="Pfam" id="PF01343">
    <property type="entry name" value="Peptidase_S49"/>
    <property type="match status" value="2"/>
</dbReference>
<dbReference type="GO" id="GO:0016020">
    <property type="term" value="C:membrane"/>
    <property type="evidence" value="ECO:0007669"/>
    <property type="project" value="UniProtKB-SubCell"/>
</dbReference>
<comment type="subcellular location">
    <subcellularLocation>
        <location evidence="1">Membrane</location>
    </subcellularLocation>
</comment>
<dbReference type="PANTHER" id="PTHR33209">
    <property type="entry name" value="PROTEASE 4"/>
    <property type="match status" value="1"/>
</dbReference>
<name>A0A369YG32_9PAST</name>
<evidence type="ECO:0000256" key="7">
    <source>
        <dbReference type="PIRSR" id="PIRSR001217-1"/>
    </source>
</evidence>
<dbReference type="Gene3D" id="6.20.330.10">
    <property type="match status" value="1"/>
</dbReference>
<evidence type="ECO:0000256" key="6">
    <source>
        <dbReference type="ARBA" id="ARBA00023136"/>
    </source>
</evidence>
<feature type="domain" description="Peptidase S49" evidence="9">
    <location>
        <begin position="133"/>
        <end position="283"/>
    </location>
</feature>
<reference evidence="10 11" key="1">
    <citation type="submission" date="2018-05" db="EMBL/GenBank/DDBJ databases">
        <title>Draft Genome Sequences for a Diverse set of 7 Haemophilus Species.</title>
        <authorList>
            <person name="Nichols M."/>
            <person name="Topaz N."/>
            <person name="Wang X."/>
            <person name="Wang X."/>
            <person name="Boxrud D."/>
        </authorList>
    </citation>
    <scope>NUCLEOTIDE SEQUENCE [LARGE SCALE GENOMIC DNA]</scope>
    <source>
        <strain evidence="10 11">C2002001239</strain>
    </source>
</reference>
<feature type="active site" description="Proton donor/acceptor" evidence="7">
    <location>
        <position position="201"/>
    </location>
</feature>
<gene>
    <name evidence="10" type="primary">sppA</name>
    <name evidence="10" type="ORF">DPV93_00760</name>
</gene>
<dbReference type="CDD" id="cd07018">
    <property type="entry name" value="S49_SppA_67K_type"/>
    <property type="match status" value="1"/>
</dbReference>
<dbReference type="Proteomes" id="UP000253872">
    <property type="component" value="Unassembled WGS sequence"/>
</dbReference>
<dbReference type="GO" id="GO:0006465">
    <property type="term" value="P:signal peptide processing"/>
    <property type="evidence" value="ECO:0007669"/>
    <property type="project" value="InterPro"/>
</dbReference>